<evidence type="ECO:0000313" key="4">
    <source>
        <dbReference type="Proteomes" id="UP000589552"/>
    </source>
</evidence>
<evidence type="ECO:0000256" key="1">
    <source>
        <dbReference type="SAM" id="MobiDB-lite"/>
    </source>
</evidence>
<organism evidence="3 4">
    <name type="scientific">Corynebacterium xerosis</name>
    <dbReference type="NCBI Taxonomy" id="1725"/>
    <lineage>
        <taxon>Bacteria</taxon>
        <taxon>Bacillati</taxon>
        <taxon>Actinomycetota</taxon>
        <taxon>Actinomycetes</taxon>
        <taxon>Mycobacteriales</taxon>
        <taxon>Corynebacteriaceae</taxon>
        <taxon>Corynebacterium</taxon>
    </lineage>
</organism>
<dbReference type="Pfam" id="PF05076">
    <property type="entry name" value="SUFU"/>
    <property type="match status" value="1"/>
</dbReference>
<feature type="region of interest" description="Disordered" evidence="1">
    <location>
        <begin position="171"/>
        <end position="200"/>
    </location>
</feature>
<proteinExistence type="predicted"/>
<dbReference type="EMBL" id="JABAGA010000002">
    <property type="protein sequence ID" value="NMF08959.1"/>
    <property type="molecule type" value="Genomic_DNA"/>
</dbReference>
<dbReference type="RefSeq" id="WP_168937579.1">
    <property type="nucleotide sequence ID" value="NZ_JABAGA010000002.1"/>
</dbReference>
<dbReference type="Proteomes" id="UP000589552">
    <property type="component" value="Unassembled WGS sequence"/>
</dbReference>
<dbReference type="AlphaFoldDB" id="A0A7X9XSV6"/>
<protein>
    <submittedName>
        <fullName evidence="3">Suppressor of fused domain protein</fullName>
    </submittedName>
</protein>
<reference evidence="3 4" key="1">
    <citation type="submission" date="2020-04" db="EMBL/GenBank/DDBJ databases">
        <authorList>
            <person name="Hitch T.C.A."/>
            <person name="Wylensek D."/>
            <person name="Clavel T."/>
        </authorList>
    </citation>
    <scope>NUCLEOTIDE SEQUENCE [LARGE SCALE GENOMIC DNA]</scope>
    <source>
        <strain evidence="3 4">BL-383-APC-2I</strain>
    </source>
</reference>
<name>A0A7X9XSV6_9CORY</name>
<sequence length="296" mass="30568">MDLRETAFWARRLFPGAVRIGERQARLPGRRRRRSRPGIPVKVAEFSLYDASSDPDAIPDVADGSAGAFDGAPAAAEIDGPRREIAAFTVNFGRVDLGLRAPDGGDVRVEMFLVAYPDSAGAADGADAAATDDSVVARAVAGAAALIAEDPEAARPTPGSVIPDAVRVGLDAGQDSEPNAGQGSTVGQEAAEAESGFAASGSTTPHLLCVVPYVWPDGVPTITEEPGKISLHEDEGTAGFPDAVTGGARLTTVTQLVPITDAEYAHANERGVDSLMQMLAAADADLRDLRRASVVA</sequence>
<gene>
    <name evidence="3" type="ORF">HF852_05000</name>
</gene>
<feature type="domain" description="Suppressor of fused-like" evidence="2">
    <location>
        <begin position="197"/>
        <end position="291"/>
    </location>
</feature>
<accession>A0A7X9XSV6</accession>
<evidence type="ECO:0000259" key="2">
    <source>
        <dbReference type="Pfam" id="PF05076"/>
    </source>
</evidence>
<comment type="caution">
    <text evidence="3">The sequence shown here is derived from an EMBL/GenBank/DDBJ whole genome shotgun (WGS) entry which is preliminary data.</text>
</comment>
<feature type="compositionally biased region" description="Low complexity" evidence="1">
    <location>
        <begin position="187"/>
        <end position="200"/>
    </location>
</feature>
<feature type="compositionally biased region" description="Polar residues" evidence="1">
    <location>
        <begin position="176"/>
        <end position="186"/>
    </location>
</feature>
<evidence type="ECO:0000313" key="3">
    <source>
        <dbReference type="EMBL" id="NMF08959.1"/>
    </source>
</evidence>
<dbReference type="InterPro" id="IPR020941">
    <property type="entry name" value="SUFU-like_domain"/>
</dbReference>